<feature type="domain" description="FCP1 homology" evidence="8">
    <location>
        <begin position="1"/>
        <end position="100"/>
    </location>
</feature>
<keyword evidence="10" id="KW-1185">Reference proteome</keyword>
<dbReference type="InterPro" id="IPR001357">
    <property type="entry name" value="BRCT_dom"/>
</dbReference>
<sequence>MFEMCVYTMGNRSYATNIARILDPGKIYFDSRVFSKENCTQENKKVVLGAESAVIILDDTEDVWEKHKENLILMDEYRYFSSSKRPFSLDNNSISVLKRDEKSDDELMGRDVRQVLKTVRGEVLKGCKIVFSRVKNNKKLWEVAGELGATCCKELDSSVTHVISTDMGTRGSRWAVKHGKFLVHPRWLEAAYSSWKRQPEDNFVVGC</sequence>
<proteinExistence type="predicted"/>
<dbReference type="PANTHER" id="PTHR23081:SF36">
    <property type="entry name" value="RNA POLYMERASE II SUBUNIT A C-TERMINAL DOMAIN PHOSPHATASE"/>
    <property type="match status" value="1"/>
</dbReference>
<dbReference type="GO" id="GO:0005634">
    <property type="term" value="C:nucleus"/>
    <property type="evidence" value="ECO:0007669"/>
    <property type="project" value="UniProtKB-SubCell"/>
</dbReference>
<evidence type="ECO:0000256" key="1">
    <source>
        <dbReference type="ARBA" id="ARBA00004123"/>
    </source>
</evidence>
<dbReference type="Pfam" id="PF03031">
    <property type="entry name" value="NIF"/>
    <property type="match status" value="1"/>
</dbReference>
<comment type="caution">
    <text evidence="9">The sequence shown here is derived from an EMBL/GenBank/DDBJ whole genome shotgun (WGS) entry which is preliminary data.</text>
</comment>
<dbReference type="Gene3D" id="3.40.50.10190">
    <property type="entry name" value="BRCT domain"/>
    <property type="match status" value="1"/>
</dbReference>
<dbReference type="InterPro" id="IPR004274">
    <property type="entry name" value="FCP1_dom"/>
</dbReference>
<evidence type="ECO:0000259" key="7">
    <source>
        <dbReference type="PROSITE" id="PS50172"/>
    </source>
</evidence>
<dbReference type="InterPro" id="IPR036412">
    <property type="entry name" value="HAD-like_sf"/>
</dbReference>
<reference evidence="9" key="1">
    <citation type="submission" date="2022-03" db="EMBL/GenBank/DDBJ databases">
        <title>A functionally conserved STORR gene fusion in Papaver species that diverged 16.8 million years ago.</title>
        <authorList>
            <person name="Catania T."/>
        </authorList>
    </citation>
    <scope>NUCLEOTIDE SEQUENCE</scope>
    <source>
        <strain evidence="9">S-191538</strain>
    </source>
</reference>
<dbReference type="SMART" id="SM00292">
    <property type="entry name" value="BRCT"/>
    <property type="match status" value="1"/>
</dbReference>
<dbReference type="InterPro" id="IPR036420">
    <property type="entry name" value="BRCT_dom_sf"/>
</dbReference>
<comment type="catalytic activity">
    <reaction evidence="5">
        <text>O-phospho-L-seryl-[protein] + H2O = L-seryl-[protein] + phosphate</text>
        <dbReference type="Rhea" id="RHEA:20629"/>
        <dbReference type="Rhea" id="RHEA-COMP:9863"/>
        <dbReference type="Rhea" id="RHEA-COMP:11604"/>
        <dbReference type="ChEBI" id="CHEBI:15377"/>
        <dbReference type="ChEBI" id="CHEBI:29999"/>
        <dbReference type="ChEBI" id="CHEBI:43474"/>
        <dbReference type="ChEBI" id="CHEBI:83421"/>
        <dbReference type="EC" id="3.1.3.16"/>
    </reaction>
</comment>
<dbReference type="PANTHER" id="PTHR23081">
    <property type="entry name" value="RNA POLYMERASE II CTD PHOSPHATASE"/>
    <property type="match status" value="1"/>
</dbReference>
<dbReference type="PROSITE" id="PS50172">
    <property type="entry name" value="BRCT"/>
    <property type="match status" value="1"/>
</dbReference>
<protein>
    <recommendedName>
        <fullName evidence="2">protein-serine/threonine phosphatase</fullName>
        <ecNumber evidence="2">3.1.3.16</ecNumber>
    </recommendedName>
</protein>
<evidence type="ECO:0000256" key="5">
    <source>
        <dbReference type="ARBA" id="ARBA00047761"/>
    </source>
</evidence>
<comment type="subcellular location">
    <subcellularLocation>
        <location evidence="1">Nucleus</location>
    </subcellularLocation>
</comment>
<dbReference type="InterPro" id="IPR039189">
    <property type="entry name" value="Fcp1"/>
</dbReference>
<comment type="catalytic activity">
    <reaction evidence="6">
        <text>O-phospho-L-threonyl-[protein] + H2O = L-threonyl-[protein] + phosphate</text>
        <dbReference type="Rhea" id="RHEA:47004"/>
        <dbReference type="Rhea" id="RHEA-COMP:11060"/>
        <dbReference type="Rhea" id="RHEA-COMP:11605"/>
        <dbReference type="ChEBI" id="CHEBI:15377"/>
        <dbReference type="ChEBI" id="CHEBI:30013"/>
        <dbReference type="ChEBI" id="CHEBI:43474"/>
        <dbReference type="ChEBI" id="CHEBI:61977"/>
        <dbReference type="EC" id="3.1.3.16"/>
    </reaction>
</comment>
<dbReference type="Gene3D" id="3.40.50.1000">
    <property type="entry name" value="HAD superfamily/HAD-like"/>
    <property type="match status" value="1"/>
</dbReference>
<evidence type="ECO:0000256" key="4">
    <source>
        <dbReference type="ARBA" id="ARBA00023242"/>
    </source>
</evidence>
<evidence type="ECO:0000259" key="8">
    <source>
        <dbReference type="PROSITE" id="PS50969"/>
    </source>
</evidence>
<dbReference type="AlphaFoldDB" id="A0AA42B5D1"/>
<keyword evidence="3" id="KW-0378">Hydrolase</keyword>
<accession>A0AA42B5D1</accession>
<dbReference type="SMART" id="SM00577">
    <property type="entry name" value="CPDc"/>
    <property type="match status" value="1"/>
</dbReference>
<dbReference type="EMBL" id="JAJJMA010341193">
    <property type="protein sequence ID" value="MCL7051674.1"/>
    <property type="molecule type" value="Genomic_DNA"/>
</dbReference>
<dbReference type="GO" id="GO:0008420">
    <property type="term" value="F:RNA polymerase II CTD heptapeptide repeat phosphatase activity"/>
    <property type="evidence" value="ECO:0007669"/>
    <property type="project" value="InterPro"/>
</dbReference>
<feature type="domain" description="BRCT" evidence="7">
    <location>
        <begin position="119"/>
        <end position="205"/>
    </location>
</feature>
<organism evidence="9 10">
    <name type="scientific">Papaver nudicaule</name>
    <name type="common">Iceland poppy</name>
    <dbReference type="NCBI Taxonomy" id="74823"/>
    <lineage>
        <taxon>Eukaryota</taxon>
        <taxon>Viridiplantae</taxon>
        <taxon>Streptophyta</taxon>
        <taxon>Embryophyta</taxon>
        <taxon>Tracheophyta</taxon>
        <taxon>Spermatophyta</taxon>
        <taxon>Magnoliopsida</taxon>
        <taxon>Ranunculales</taxon>
        <taxon>Papaveraceae</taxon>
        <taxon>Papaveroideae</taxon>
        <taxon>Papaver</taxon>
    </lineage>
</organism>
<name>A0AA42B5D1_PAPNU</name>
<evidence type="ECO:0000256" key="3">
    <source>
        <dbReference type="ARBA" id="ARBA00022801"/>
    </source>
</evidence>
<evidence type="ECO:0000256" key="6">
    <source>
        <dbReference type="ARBA" id="ARBA00048336"/>
    </source>
</evidence>
<dbReference type="Pfam" id="PF12738">
    <property type="entry name" value="PTCB-BRCT"/>
    <property type="match status" value="1"/>
</dbReference>
<dbReference type="CDD" id="cd17729">
    <property type="entry name" value="BRCT_CTDP1"/>
    <property type="match status" value="1"/>
</dbReference>
<dbReference type="SUPFAM" id="SSF52113">
    <property type="entry name" value="BRCT domain"/>
    <property type="match status" value="1"/>
</dbReference>
<evidence type="ECO:0000313" key="10">
    <source>
        <dbReference type="Proteomes" id="UP001177140"/>
    </source>
</evidence>
<evidence type="ECO:0000256" key="2">
    <source>
        <dbReference type="ARBA" id="ARBA00013081"/>
    </source>
</evidence>
<dbReference type="InterPro" id="IPR023214">
    <property type="entry name" value="HAD_sf"/>
</dbReference>
<dbReference type="PROSITE" id="PS50969">
    <property type="entry name" value="FCP1"/>
    <property type="match status" value="1"/>
</dbReference>
<dbReference type="SUPFAM" id="SSF56784">
    <property type="entry name" value="HAD-like"/>
    <property type="match status" value="1"/>
</dbReference>
<evidence type="ECO:0000313" key="9">
    <source>
        <dbReference type="EMBL" id="MCL7051674.1"/>
    </source>
</evidence>
<dbReference type="Proteomes" id="UP001177140">
    <property type="component" value="Unassembled WGS sequence"/>
</dbReference>
<gene>
    <name evidence="9" type="ORF">MKW94_005067</name>
</gene>
<dbReference type="EC" id="3.1.3.16" evidence="2"/>
<keyword evidence="4" id="KW-0539">Nucleus</keyword>